<gene>
    <name evidence="1" type="ORF">IEQ34_005824</name>
</gene>
<sequence>MYIFNIDDVPDTVAKSVRRSEIVWSTPRAKFLSKHVLLHKGQHQATASRSRPYVARVHVELDISKKYPKGIWVGFESLGYIQKVELENILFFCNHYKIHDHATNECFILHPKLRKEKAKDIGNNMLLNVPSVDIDDVGINDVNKDGVDPYDVIPNNIPKPLYHFIEDIEEPILIAIINPNLEPSPLLNKKF</sequence>
<dbReference type="Proteomes" id="UP000775213">
    <property type="component" value="Unassembled WGS sequence"/>
</dbReference>
<reference evidence="1 2" key="1">
    <citation type="journal article" date="2021" name="Hortic Res">
        <title>Chromosome-scale assembly of the Dendrobium chrysotoxum genome enhances the understanding of orchid evolution.</title>
        <authorList>
            <person name="Zhang Y."/>
            <person name="Zhang G.Q."/>
            <person name="Zhang D."/>
            <person name="Liu X.D."/>
            <person name="Xu X.Y."/>
            <person name="Sun W.H."/>
            <person name="Yu X."/>
            <person name="Zhu X."/>
            <person name="Wang Z.W."/>
            <person name="Zhao X."/>
            <person name="Zhong W.Y."/>
            <person name="Chen H."/>
            <person name="Yin W.L."/>
            <person name="Huang T."/>
            <person name="Niu S.C."/>
            <person name="Liu Z.J."/>
        </authorList>
    </citation>
    <scope>NUCLEOTIDE SEQUENCE [LARGE SCALE GENOMIC DNA]</scope>
    <source>
        <strain evidence="1">Lindl</strain>
    </source>
</reference>
<proteinExistence type="predicted"/>
<evidence type="ECO:0000313" key="2">
    <source>
        <dbReference type="Proteomes" id="UP000775213"/>
    </source>
</evidence>
<keyword evidence="2" id="KW-1185">Reference proteome</keyword>
<accession>A0AAV7H9M1</accession>
<name>A0AAV7H9M1_DENCH</name>
<dbReference type="InterPro" id="IPR040256">
    <property type="entry name" value="At4g02000-like"/>
</dbReference>
<protein>
    <submittedName>
        <fullName evidence="1">Uncharacterized protein</fullName>
    </submittedName>
</protein>
<organism evidence="1 2">
    <name type="scientific">Dendrobium chrysotoxum</name>
    <name type="common">Orchid</name>
    <dbReference type="NCBI Taxonomy" id="161865"/>
    <lineage>
        <taxon>Eukaryota</taxon>
        <taxon>Viridiplantae</taxon>
        <taxon>Streptophyta</taxon>
        <taxon>Embryophyta</taxon>
        <taxon>Tracheophyta</taxon>
        <taxon>Spermatophyta</taxon>
        <taxon>Magnoliopsida</taxon>
        <taxon>Liliopsida</taxon>
        <taxon>Asparagales</taxon>
        <taxon>Orchidaceae</taxon>
        <taxon>Epidendroideae</taxon>
        <taxon>Malaxideae</taxon>
        <taxon>Dendrobiinae</taxon>
        <taxon>Dendrobium</taxon>
    </lineage>
</organism>
<evidence type="ECO:0000313" key="1">
    <source>
        <dbReference type="EMBL" id="KAH0465721.1"/>
    </source>
</evidence>
<dbReference type="PANTHER" id="PTHR31286">
    <property type="entry name" value="GLYCINE-RICH CELL WALL STRUCTURAL PROTEIN 1.8-LIKE"/>
    <property type="match status" value="1"/>
</dbReference>
<dbReference type="PANTHER" id="PTHR31286:SF165">
    <property type="entry name" value="DUF4283 DOMAIN-CONTAINING PROTEIN"/>
    <property type="match status" value="1"/>
</dbReference>
<dbReference type="EMBL" id="JAGFBR010000006">
    <property type="protein sequence ID" value="KAH0465721.1"/>
    <property type="molecule type" value="Genomic_DNA"/>
</dbReference>
<dbReference type="AlphaFoldDB" id="A0AAV7H9M1"/>
<comment type="caution">
    <text evidence="1">The sequence shown here is derived from an EMBL/GenBank/DDBJ whole genome shotgun (WGS) entry which is preliminary data.</text>
</comment>